<dbReference type="EMBL" id="JELY01003633">
    <property type="protein sequence ID" value="KYF47357.1"/>
    <property type="molecule type" value="Genomic_DNA"/>
</dbReference>
<dbReference type="InterPro" id="IPR036909">
    <property type="entry name" value="Cyt_c-like_dom_sf"/>
</dbReference>
<dbReference type="GO" id="GO:0020037">
    <property type="term" value="F:heme binding"/>
    <property type="evidence" value="ECO:0007669"/>
    <property type="project" value="InterPro"/>
</dbReference>
<evidence type="ECO:0000256" key="1">
    <source>
        <dbReference type="SAM" id="MobiDB-lite"/>
    </source>
</evidence>
<comment type="caution">
    <text evidence="2">The sequence shown here is derived from an EMBL/GenBank/DDBJ whole genome shotgun (WGS) entry which is preliminary data.</text>
</comment>
<evidence type="ECO:0000313" key="3">
    <source>
        <dbReference type="Proteomes" id="UP000075420"/>
    </source>
</evidence>
<sequence>MGGMGGAMRTELTSSTAARARAARWAVRGLPVAALAAVIGCAAFAQPESSPYVKASSPEEAGRYLILVGGCNDCHTPGWDRSSGRLPTSEWLTGNDVGYRGPWGTSYAANLRLTAQNLSEEAWVQLFRAAAGRPPMPWLNYVTMHEGDLVAMYRFIRSLGAKGAPAPQAAPPGEEPRTPYILMVPQQPARTP</sequence>
<reference evidence="2 3" key="1">
    <citation type="submission" date="2014-02" db="EMBL/GenBank/DDBJ databases">
        <title>The small core and large imbalanced accessory genome model reveals a collaborative survival strategy of Sorangium cellulosum strains in nature.</title>
        <authorList>
            <person name="Han K."/>
            <person name="Peng R."/>
            <person name="Blom J."/>
            <person name="Li Y.-Z."/>
        </authorList>
    </citation>
    <scope>NUCLEOTIDE SEQUENCE [LARGE SCALE GENOMIC DNA]</scope>
    <source>
        <strain evidence="2 3">So0157-25</strain>
    </source>
</reference>
<dbReference type="AlphaFoldDB" id="A0A150NZ26"/>
<name>A0A150NZ26_SORCE</name>
<accession>A0A150NZ26</accession>
<dbReference type="Proteomes" id="UP000075420">
    <property type="component" value="Unassembled WGS sequence"/>
</dbReference>
<dbReference type="SUPFAM" id="SSF46626">
    <property type="entry name" value="Cytochrome c"/>
    <property type="match status" value="1"/>
</dbReference>
<evidence type="ECO:0000313" key="2">
    <source>
        <dbReference type="EMBL" id="KYF47357.1"/>
    </source>
</evidence>
<feature type="region of interest" description="Disordered" evidence="1">
    <location>
        <begin position="164"/>
        <end position="192"/>
    </location>
</feature>
<protein>
    <submittedName>
        <fullName evidence="2">Cytochrome C</fullName>
    </submittedName>
</protein>
<dbReference type="GO" id="GO:0009055">
    <property type="term" value="F:electron transfer activity"/>
    <property type="evidence" value="ECO:0007669"/>
    <property type="project" value="InterPro"/>
</dbReference>
<dbReference type="Gene3D" id="1.10.760.10">
    <property type="entry name" value="Cytochrome c-like domain"/>
    <property type="match status" value="1"/>
</dbReference>
<organism evidence="2 3">
    <name type="scientific">Sorangium cellulosum</name>
    <name type="common">Polyangium cellulosum</name>
    <dbReference type="NCBI Taxonomy" id="56"/>
    <lineage>
        <taxon>Bacteria</taxon>
        <taxon>Pseudomonadati</taxon>
        <taxon>Myxococcota</taxon>
        <taxon>Polyangia</taxon>
        <taxon>Polyangiales</taxon>
        <taxon>Polyangiaceae</taxon>
        <taxon>Sorangium</taxon>
    </lineage>
</organism>
<proteinExistence type="predicted"/>
<gene>
    <name evidence="2" type="ORF">BE08_44085</name>
</gene>